<dbReference type="Proteomes" id="UP000317365">
    <property type="component" value="Chromosome"/>
</dbReference>
<dbReference type="Pfam" id="PF00665">
    <property type="entry name" value="rve"/>
    <property type="match status" value="1"/>
</dbReference>
<name>A0A515ES63_9BURK</name>
<dbReference type="SUPFAM" id="SSF53098">
    <property type="entry name" value="Ribonuclease H-like"/>
    <property type="match status" value="1"/>
</dbReference>
<dbReference type="Pfam" id="PF09299">
    <property type="entry name" value="Mu-transpos_C"/>
    <property type="match status" value="1"/>
</dbReference>
<dbReference type="PROSITE" id="PS50994">
    <property type="entry name" value="INTEGRASE"/>
    <property type="match status" value="1"/>
</dbReference>
<dbReference type="Gene3D" id="3.30.420.10">
    <property type="entry name" value="Ribonuclease H-like superfamily/Ribonuclease H"/>
    <property type="match status" value="1"/>
</dbReference>
<dbReference type="InterPro" id="IPR036397">
    <property type="entry name" value="RNaseH_sf"/>
</dbReference>
<accession>A0A515ES63</accession>
<gene>
    <name evidence="3" type="ORF">EXZ61_15735</name>
</gene>
<dbReference type="RefSeq" id="WP_142812662.1">
    <property type="nucleotide sequence ID" value="NZ_CP036282.1"/>
</dbReference>
<dbReference type="InterPro" id="IPR003314">
    <property type="entry name" value="Mu-type_HTH"/>
</dbReference>
<dbReference type="PANTHER" id="PTHR35004">
    <property type="entry name" value="TRANSPOSASE RV3428C-RELATED"/>
    <property type="match status" value="1"/>
</dbReference>
<organism evidence="3 4">
    <name type="scientific">Rhodoferax aquaticus</name>
    <dbReference type="NCBI Taxonomy" id="2527691"/>
    <lineage>
        <taxon>Bacteria</taxon>
        <taxon>Pseudomonadati</taxon>
        <taxon>Pseudomonadota</taxon>
        <taxon>Betaproteobacteria</taxon>
        <taxon>Burkholderiales</taxon>
        <taxon>Comamonadaceae</taxon>
        <taxon>Rhodoferax</taxon>
    </lineage>
</organism>
<dbReference type="InterPro" id="IPR001584">
    <property type="entry name" value="Integrase_cat-core"/>
</dbReference>
<dbReference type="EMBL" id="CP036282">
    <property type="protein sequence ID" value="QDL55506.1"/>
    <property type="molecule type" value="Genomic_DNA"/>
</dbReference>
<reference evidence="4" key="1">
    <citation type="submission" date="2019-02" db="EMBL/GenBank/DDBJ databases">
        <title>Complete genome sequence of Rhodoferax sp. Gr-4.</title>
        <authorList>
            <person name="Jin L."/>
        </authorList>
    </citation>
    <scope>NUCLEOTIDE SEQUENCE [LARGE SCALE GENOMIC DNA]</scope>
    <source>
        <strain evidence="4">Gr-4</strain>
    </source>
</reference>
<proteinExistence type="predicted"/>
<dbReference type="KEGG" id="rhg:EXZ61_15735"/>
<dbReference type="GO" id="GO:0003677">
    <property type="term" value="F:DNA binding"/>
    <property type="evidence" value="ECO:0007669"/>
    <property type="project" value="InterPro"/>
</dbReference>
<dbReference type="Pfam" id="PF02316">
    <property type="entry name" value="HTH_Tnp_Mu_1"/>
    <property type="match status" value="1"/>
</dbReference>
<evidence type="ECO:0000313" key="3">
    <source>
        <dbReference type="EMBL" id="QDL55506.1"/>
    </source>
</evidence>
<dbReference type="InterPro" id="IPR009061">
    <property type="entry name" value="DNA-bd_dom_put_sf"/>
</dbReference>
<keyword evidence="4" id="KW-1185">Reference proteome</keyword>
<evidence type="ECO:0008006" key="5">
    <source>
        <dbReference type="Google" id="ProtNLM"/>
    </source>
</evidence>
<protein>
    <recommendedName>
        <fullName evidence="5">Transposase</fullName>
    </recommendedName>
</protein>
<evidence type="ECO:0000259" key="2">
    <source>
        <dbReference type="PROSITE" id="PS51702"/>
    </source>
</evidence>
<sequence length="768" mass="85426">MSALPKDWLTAAELLGLPNMPSDKRGVHRKALASHWTYREVSGNGGTRREYHVSSLPATTRAALSWNTTAVLAGNAGQALQAAAQVGAVEGVKVELKTNLANQIAETAKADGLRKLAAMPANDQRRMDAKLQVLRALEEFQQASGLAMTVAEHQFSAAYRHGHIAVEQWVRDLVGTVSPSSIQRWRLAVRKDGITALAGAYGNRKGVSKIDSYPQVREFVQAMLVSFPESRATQIMHGLRTRMAGDISSGSVELPSMRSLERWMDTWREKNAQTLMALSNPDAWKNKYMVAYGSQSENITLINERWEMDSTPADVMLADGRHSVLGVIDVYTRRFKLLVSKTSKAVAVTALLREALLAWGVPLLIKTDNGQDYKSKHVAYVAENLDIKQDFCPPFQPWHKPHIERGFGTFARSLMELLPGFIGHNVAERSAIESRKSFADRLMTRGEVVDINMTAAAFQLFCDQWTDGLYMHEPHEGLHRRTPYAVTNANREQVRIIKDERILDLLLAEAAGSNGGYLTVQKKGLKSDNAWFIAPELEAYVGHRVMARQLPDLGQLVVYGGDNQFICVAECPERTGMDRKEVAAKGREMQKKRVQEERAALKAAAKRQNVDNIVQEILVDRAQAAGKLAMLPRTTSEHSSAGLQGAASAMAEIDRAPGTSAELLRLEGVSERWKRLQAETAINEVPAGNDNELARHRQEAQPVFNTPHERAQWIEKRSRVRALTEEERDYMARFKKNSPASYRRIVELVNEVPDSRTQLTKAPASGTD</sequence>
<feature type="domain" description="HTH Mu-type" evidence="2">
    <location>
        <begin position="5"/>
        <end position="72"/>
    </location>
</feature>
<evidence type="ECO:0000259" key="1">
    <source>
        <dbReference type="PROSITE" id="PS50994"/>
    </source>
</evidence>
<dbReference type="InterPro" id="IPR036388">
    <property type="entry name" value="WH-like_DNA-bd_sf"/>
</dbReference>
<dbReference type="SUPFAM" id="SSF46955">
    <property type="entry name" value="Putative DNA-binding domain"/>
    <property type="match status" value="1"/>
</dbReference>
<reference evidence="4" key="2">
    <citation type="journal article" date="2020" name="Int. J. Syst. Evol. Microbiol.">
        <title>Genomic insights into a novel species Rhodoferax aquaticus sp. nov., isolated from freshwater.</title>
        <authorList>
            <person name="Li T."/>
            <person name="Zhuo Y."/>
            <person name="Jin C.Z."/>
            <person name="Wu X."/>
            <person name="Ko S.R."/>
            <person name="Jin F.J."/>
            <person name="Ahn C.Y."/>
            <person name="Oh H.M."/>
            <person name="Lee H.G."/>
            <person name="Jin L."/>
        </authorList>
    </citation>
    <scope>NUCLEOTIDE SEQUENCE [LARGE SCALE GENOMIC DNA]</scope>
    <source>
        <strain evidence="4">Gr-4</strain>
    </source>
</reference>
<dbReference type="InterPro" id="IPR012337">
    <property type="entry name" value="RNaseH-like_sf"/>
</dbReference>
<evidence type="ECO:0000313" key="4">
    <source>
        <dbReference type="Proteomes" id="UP000317365"/>
    </source>
</evidence>
<dbReference type="PANTHER" id="PTHR35004:SF7">
    <property type="entry name" value="INTEGRASE PROTEIN"/>
    <property type="match status" value="1"/>
</dbReference>
<dbReference type="InterPro" id="IPR015378">
    <property type="entry name" value="Transposase-like_Mu_C"/>
</dbReference>
<dbReference type="Gene3D" id="1.10.10.10">
    <property type="entry name" value="Winged helix-like DNA-binding domain superfamily/Winged helix DNA-binding domain"/>
    <property type="match status" value="1"/>
</dbReference>
<feature type="domain" description="Integrase catalytic" evidence="1">
    <location>
        <begin position="292"/>
        <end position="491"/>
    </location>
</feature>
<dbReference type="GO" id="GO:0015074">
    <property type="term" value="P:DNA integration"/>
    <property type="evidence" value="ECO:0007669"/>
    <property type="project" value="InterPro"/>
</dbReference>
<dbReference type="AlphaFoldDB" id="A0A515ES63"/>
<dbReference type="PROSITE" id="PS51702">
    <property type="entry name" value="HTH_MU"/>
    <property type="match status" value="1"/>
</dbReference>